<evidence type="ECO:0000313" key="2">
    <source>
        <dbReference type="EMBL" id="NYJ03208.1"/>
    </source>
</evidence>
<protein>
    <submittedName>
        <fullName evidence="2">Putative NBD/HSP70 family sugar kinase</fullName>
    </submittedName>
</protein>
<comment type="caution">
    <text evidence="2">The sequence shown here is derived from an EMBL/GenBank/DDBJ whole genome shotgun (WGS) entry which is preliminary data.</text>
</comment>
<dbReference type="InterPro" id="IPR000600">
    <property type="entry name" value="ROK"/>
</dbReference>
<organism evidence="2 3">
    <name type="scientific">Nocardioides thalensis</name>
    <dbReference type="NCBI Taxonomy" id="1914755"/>
    <lineage>
        <taxon>Bacteria</taxon>
        <taxon>Bacillati</taxon>
        <taxon>Actinomycetota</taxon>
        <taxon>Actinomycetes</taxon>
        <taxon>Propionibacteriales</taxon>
        <taxon>Nocardioidaceae</taxon>
        <taxon>Nocardioides</taxon>
    </lineage>
</organism>
<reference evidence="2 3" key="1">
    <citation type="submission" date="2020-07" db="EMBL/GenBank/DDBJ databases">
        <title>Sequencing the genomes of 1000 actinobacteria strains.</title>
        <authorList>
            <person name="Klenk H.-P."/>
        </authorList>
    </citation>
    <scope>NUCLEOTIDE SEQUENCE [LARGE SCALE GENOMIC DNA]</scope>
    <source>
        <strain evidence="2 3">DSM 103833</strain>
    </source>
</reference>
<sequence length="401" mass="40695">MVTLVAGGAGSAGEMLELLRSGRAATRSDLRRLTGLSRSAVVGRVTALVDAGLVLLGSELASTGGRPAGGLVFNASAGVVVAVAVGRTRTQLGVFDLAGVERAAASVEHEIGAGPDEVMPPVADELGRLLDGLPDGGDVFGIGLSLPGTVDPVRGVSIDSKVMVGWNGVPLEPYLTEVAPAPLLVGNDADVLALSERLGHAASYSNLIVVKASTGLGLGILADGRVVSGHLGAAGEIGHTKVDAGEGRVCRCGDVGCLETVAAGWALVAGLRERDRHVEHVRDLARLALSGDAEAKQLLRDSGRQLGELLAVAINLLNPQAVVLGGDMAAPFDVYAAGVRETVYARASALATRELQFLPSTYGDRAGVVGCAAMALDHVLSPAAVDARLERGAVRAEAEGS</sequence>
<dbReference type="Proteomes" id="UP000530424">
    <property type="component" value="Unassembled WGS sequence"/>
</dbReference>
<dbReference type="Pfam" id="PF00480">
    <property type="entry name" value="ROK"/>
    <property type="match status" value="1"/>
</dbReference>
<name>A0A853C9U4_9ACTN</name>
<dbReference type="Gene3D" id="3.30.420.40">
    <property type="match status" value="2"/>
</dbReference>
<dbReference type="InterPro" id="IPR036390">
    <property type="entry name" value="WH_DNA-bd_sf"/>
</dbReference>
<dbReference type="PANTHER" id="PTHR18964">
    <property type="entry name" value="ROK (REPRESSOR, ORF, KINASE) FAMILY"/>
    <property type="match status" value="1"/>
</dbReference>
<evidence type="ECO:0000313" key="3">
    <source>
        <dbReference type="Proteomes" id="UP000530424"/>
    </source>
</evidence>
<dbReference type="GO" id="GO:0016301">
    <property type="term" value="F:kinase activity"/>
    <property type="evidence" value="ECO:0007669"/>
    <property type="project" value="UniProtKB-KW"/>
</dbReference>
<dbReference type="InterPro" id="IPR036388">
    <property type="entry name" value="WH-like_DNA-bd_sf"/>
</dbReference>
<dbReference type="InterPro" id="IPR043129">
    <property type="entry name" value="ATPase_NBD"/>
</dbReference>
<comment type="similarity">
    <text evidence="1">Belongs to the ROK (NagC/XylR) family.</text>
</comment>
<proteinExistence type="inferred from homology"/>
<dbReference type="SUPFAM" id="SSF46785">
    <property type="entry name" value="Winged helix' DNA-binding domain"/>
    <property type="match status" value="1"/>
</dbReference>
<dbReference type="SUPFAM" id="SSF53067">
    <property type="entry name" value="Actin-like ATPase domain"/>
    <property type="match status" value="1"/>
</dbReference>
<evidence type="ECO:0000256" key="1">
    <source>
        <dbReference type="ARBA" id="ARBA00006479"/>
    </source>
</evidence>
<dbReference type="PANTHER" id="PTHR18964:SF173">
    <property type="entry name" value="GLUCOKINASE"/>
    <property type="match status" value="1"/>
</dbReference>
<dbReference type="RefSeq" id="WP_179669480.1">
    <property type="nucleotide sequence ID" value="NZ_JACCFP010000001.1"/>
</dbReference>
<keyword evidence="2" id="KW-0808">Transferase</keyword>
<dbReference type="EMBL" id="JACCFP010000001">
    <property type="protein sequence ID" value="NYJ03208.1"/>
    <property type="molecule type" value="Genomic_DNA"/>
</dbReference>
<dbReference type="AlphaFoldDB" id="A0A853C9U4"/>
<gene>
    <name evidence="2" type="ORF">HNR19_003906</name>
</gene>
<keyword evidence="3" id="KW-1185">Reference proteome</keyword>
<keyword evidence="2" id="KW-0418">Kinase</keyword>
<dbReference type="Gene3D" id="1.10.10.10">
    <property type="entry name" value="Winged helix-like DNA-binding domain superfamily/Winged helix DNA-binding domain"/>
    <property type="match status" value="1"/>
</dbReference>
<accession>A0A853C9U4</accession>